<reference evidence="1" key="2">
    <citation type="submission" date="2019-01" db="EMBL/GenBank/DDBJ databases">
        <authorList>
            <person name="Graves T."/>
            <person name="Eichler E.E."/>
            <person name="Wilson R.K."/>
        </authorList>
    </citation>
    <scope>NUCLEOTIDE SEQUENCE [LARGE SCALE GENOMIC DNA]</scope>
    <source>
        <strain evidence="1">17573</strain>
    </source>
</reference>
<organism evidence="1 2">
    <name type="scientific">Macaca mulatta</name>
    <name type="common">Rhesus macaque</name>
    <dbReference type="NCBI Taxonomy" id="9544"/>
    <lineage>
        <taxon>Eukaryota</taxon>
        <taxon>Metazoa</taxon>
        <taxon>Chordata</taxon>
        <taxon>Craniata</taxon>
        <taxon>Vertebrata</taxon>
        <taxon>Euteleostomi</taxon>
        <taxon>Mammalia</taxon>
        <taxon>Eutheria</taxon>
        <taxon>Euarchontoglires</taxon>
        <taxon>Primates</taxon>
        <taxon>Haplorrhini</taxon>
        <taxon>Catarrhini</taxon>
        <taxon>Cercopithecidae</taxon>
        <taxon>Cercopithecinae</taxon>
        <taxon>Macaca</taxon>
    </lineage>
</organism>
<protein>
    <submittedName>
        <fullName evidence="1">Uncharacterized protein</fullName>
    </submittedName>
</protein>
<dbReference type="PANTHER" id="PTHR12138">
    <property type="entry name" value="PRIMATE-EXPANDED PROTEIN FAMILY"/>
    <property type="match status" value="1"/>
</dbReference>
<accession>A0A5F7ZDB1</accession>
<name>A0A5F7ZDB1_MACMU</name>
<dbReference type="Bgee" id="ENSMMUG00000057546">
    <property type="expression patterns" value="Expressed in lung and 1 other cell type or tissue"/>
</dbReference>
<dbReference type="PRINTS" id="PR02045">
    <property type="entry name" value="F138DOMAIN"/>
</dbReference>
<keyword evidence="2" id="KW-1185">Reference proteome</keyword>
<dbReference type="Ensembl" id="ENSMMUT00000107957.1">
    <property type="protein sequence ID" value="ENSMMUP00000062624.1"/>
    <property type="gene ID" value="ENSMMUG00000057546.1"/>
</dbReference>
<dbReference type="AlphaFoldDB" id="A0A5F7ZDB1"/>
<reference evidence="1" key="4">
    <citation type="submission" date="2025-09" db="UniProtKB">
        <authorList>
            <consortium name="Ensembl"/>
        </authorList>
    </citation>
    <scope>IDENTIFICATION</scope>
    <source>
        <strain evidence="1">17573</strain>
    </source>
</reference>
<dbReference type="Proteomes" id="UP000006718">
    <property type="component" value="Chromosome 15"/>
</dbReference>
<sequence>MVQSWLTIALTSLGSDDPPVLAYPVAGTEGARHHAWLIFIFFVKTRFCHVSQAGLKLLCSSNPPALASQSAGITGVSHHTWPGLEVSQANQPKILKTNNYLTP</sequence>
<dbReference type="InParanoid" id="A0A5F7ZDB1"/>
<evidence type="ECO:0000313" key="2">
    <source>
        <dbReference type="Proteomes" id="UP000006718"/>
    </source>
</evidence>
<dbReference type="GeneTree" id="ENSGT00940000166143"/>
<dbReference type="PANTHER" id="PTHR12138:SF133">
    <property type="entry name" value="SECRETED PROTEIN"/>
    <property type="match status" value="1"/>
</dbReference>
<dbReference type="VEuPathDB" id="HostDB:ENSMMUG00000057546"/>
<evidence type="ECO:0000313" key="1">
    <source>
        <dbReference type="Ensembl" id="ENSMMUP00000062624.1"/>
    </source>
</evidence>
<reference evidence="2" key="1">
    <citation type="journal article" date="2007" name="Science">
        <title>Evolutionary and biomedical insights from the rhesus macaque genome.</title>
        <authorList>
            <person name="Gibbs R.A."/>
            <person name="Rogers J."/>
            <person name="Katze M.G."/>
            <person name="Bumgarner R."/>
            <person name="Weinstock G.M."/>
            <person name="Mardis E.R."/>
            <person name="Remington K.A."/>
            <person name="Strausberg R.L."/>
            <person name="Venter J.C."/>
            <person name="Wilson R.K."/>
            <person name="Batzer M.A."/>
            <person name="Bustamante C.D."/>
            <person name="Eichler E.E."/>
            <person name="Hahn M.W."/>
            <person name="Hardison R.C."/>
            <person name="Makova K.D."/>
            <person name="Miller W."/>
            <person name="Milosavljevic A."/>
            <person name="Palermo R.E."/>
            <person name="Siepel A."/>
            <person name="Sikela J.M."/>
            <person name="Attaway T."/>
            <person name="Bell S."/>
            <person name="Bernard K.E."/>
            <person name="Buhay C.J."/>
            <person name="Chandrabose M.N."/>
            <person name="Dao M."/>
            <person name="Davis C."/>
            <person name="Delehaunty K.D."/>
            <person name="Ding Y."/>
            <person name="Dinh H.H."/>
            <person name="Dugan-Rocha S."/>
            <person name="Fulton L.A."/>
            <person name="Gabisi R.A."/>
            <person name="Garner T.T."/>
            <person name="Godfrey J."/>
            <person name="Hawes A.C."/>
            <person name="Hernandez J."/>
            <person name="Hines S."/>
            <person name="Holder M."/>
            <person name="Hume J."/>
            <person name="Jhangiani S.N."/>
            <person name="Joshi V."/>
            <person name="Khan Z.M."/>
            <person name="Kirkness E.F."/>
            <person name="Cree A."/>
            <person name="Fowler R.G."/>
            <person name="Lee S."/>
            <person name="Lewis L.R."/>
            <person name="Li Z."/>
            <person name="Liu Y.-S."/>
            <person name="Moore S.M."/>
            <person name="Muzny D."/>
            <person name="Nazareth L.V."/>
            <person name="Ngo D.N."/>
            <person name="Okwuonu G.O."/>
            <person name="Pai G."/>
            <person name="Parker D."/>
            <person name="Paul H.A."/>
            <person name="Pfannkoch C."/>
            <person name="Pohl C.S."/>
            <person name="Rogers Y.-H.C."/>
            <person name="Ruiz S.J."/>
            <person name="Sabo A."/>
            <person name="Santibanez J."/>
            <person name="Schneider B.W."/>
            <person name="Smith S.M."/>
            <person name="Sodergren E."/>
            <person name="Svatek A.F."/>
            <person name="Utterback T.R."/>
            <person name="Vattathil S."/>
            <person name="Warren W."/>
            <person name="White C.S."/>
            <person name="Chinwalla A.T."/>
            <person name="Feng Y."/>
            <person name="Halpern A.L."/>
            <person name="Hillier L.W."/>
            <person name="Huang X."/>
            <person name="Minx P."/>
            <person name="Nelson J.O."/>
            <person name="Pepin K.H."/>
            <person name="Qin X."/>
            <person name="Sutton G.G."/>
            <person name="Venter E."/>
            <person name="Walenz B.P."/>
            <person name="Wallis J.W."/>
            <person name="Worley K.C."/>
            <person name="Yang S.-P."/>
            <person name="Jones S.M."/>
            <person name="Marra M.A."/>
            <person name="Rocchi M."/>
            <person name="Schein J.E."/>
            <person name="Baertsch R."/>
            <person name="Clarke L."/>
            <person name="Csuros M."/>
            <person name="Glasscock J."/>
            <person name="Harris R.A."/>
            <person name="Havlak P."/>
            <person name="Jackson A.R."/>
            <person name="Jiang H."/>
            <person name="Liu Y."/>
            <person name="Messina D.N."/>
            <person name="Shen Y."/>
            <person name="Song H.X.-Z."/>
            <person name="Wylie T."/>
            <person name="Zhang L."/>
            <person name="Birney E."/>
            <person name="Han K."/>
            <person name="Konkel M.K."/>
            <person name="Lee J."/>
            <person name="Smit A.F.A."/>
            <person name="Ullmer B."/>
            <person name="Wang H."/>
            <person name="Xing J."/>
            <person name="Burhans R."/>
            <person name="Cheng Z."/>
            <person name="Karro J.E."/>
            <person name="Ma J."/>
            <person name="Raney B."/>
            <person name="She X."/>
            <person name="Cox M.J."/>
            <person name="Demuth J.P."/>
            <person name="Dumas L.J."/>
            <person name="Han S.-G."/>
            <person name="Hopkins J."/>
            <person name="Karimpour-Fard A."/>
            <person name="Kim Y.H."/>
            <person name="Pollack J.R."/>
            <person name="Vinar T."/>
            <person name="Addo-Quaye C."/>
            <person name="Degenhardt J."/>
            <person name="Denby A."/>
            <person name="Hubisz M.J."/>
            <person name="Indap A."/>
            <person name="Kosiol C."/>
            <person name="Lahn B.T."/>
            <person name="Lawson H.A."/>
            <person name="Marklein A."/>
            <person name="Nielsen R."/>
            <person name="Vallender E.J."/>
            <person name="Clark A.G."/>
            <person name="Ferguson B."/>
            <person name="Hernandez R.D."/>
            <person name="Hirani K."/>
            <person name="Kehrer-Sawatzki H."/>
            <person name="Kolb J."/>
            <person name="Patil S."/>
            <person name="Pu L.-L."/>
            <person name="Ren Y."/>
            <person name="Smith D.G."/>
            <person name="Wheeler D.A."/>
            <person name="Schenck I."/>
            <person name="Ball E.V."/>
            <person name="Chen R."/>
            <person name="Cooper D.N."/>
            <person name="Giardine B."/>
            <person name="Hsu F."/>
            <person name="Kent W.J."/>
            <person name="Lesk A."/>
            <person name="Nelson D.L."/>
            <person name="O'brien W.E."/>
            <person name="Pruefer K."/>
            <person name="Stenson P.D."/>
            <person name="Wallace J.C."/>
            <person name="Ke H."/>
            <person name="Liu X.-M."/>
            <person name="Wang P."/>
            <person name="Xiang A.P."/>
            <person name="Yang F."/>
            <person name="Barber G.P."/>
            <person name="Haussler D."/>
            <person name="Karolchik D."/>
            <person name="Kern A.D."/>
            <person name="Kuhn R.M."/>
            <person name="Smith K.E."/>
            <person name="Zwieg A.S."/>
        </authorList>
    </citation>
    <scope>NUCLEOTIDE SEQUENCE [LARGE SCALE GENOMIC DNA]</scope>
    <source>
        <strain evidence="2">17573</strain>
    </source>
</reference>
<reference evidence="1" key="3">
    <citation type="submission" date="2025-08" db="UniProtKB">
        <authorList>
            <consortium name="Ensembl"/>
        </authorList>
    </citation>
    <scope>IDENTIFICATION</scope>
    <source>
        <strain evidence="1">17573</strain>
    </source>
</reference>
<proteinExistence type="predicted"/>